<dbReference type="EMBL" id="LGRX02002954">
    <property type="protein sequence ID" value="KAK3283237.1"/>
    <property type="molecule type" value="Genomic_DNA"/>
</dbReference>
<feature type="compositionally biased region" description="Polar residues" evidence="5">
    <location>
        <begin position="45"/>
        <end position="69"/>
    </location>
</feature>
<dbReference type="SMART" id="SM00184">
    <property type="entry name" value="RING"/>
    <property type="match status" value="1"/>
</dbReference>
<keyword evidence="8" id="KW-1185">Reference proteome</keyword>
<dbReference type="GO" id="GO:0008270">
    <property type="term" value="F:zinc ion binding"/>
    <property type="evidence" value="ECO:0007669"/>
    <property type="project" value="UniProtKB-KW"/>
</dbReference>
<feature type="region of interest" description="Disordered" evidence="5">
    <location>
        <begin position="1"/>
        <end position="92"/>
    </location>
</feature>
<dbReference type="Proteomes" id="UP001190700">
    <property type="component" value="Unassembled WGS sequence"/>
</dbReference>
<dbReference type="InterPro" id="IPR001841">
    <property type="entry name" value="Znf_RING"/>
</dbReference>
<keyword evidence="3" id="KW-0862">Zinc</keyword>
<dbReference type="PANTHER" id="PTHR14879:SF5">
    <property type="entry name" value="RING-TYPE DOMAIN-CONTAINING PROTEIN"/>
    <property type="match status" value="1"/>
</dbReference>
<feature type="compositionally biased region" description="Polar residues" evidence="5">
    <location>
        <begin position="23"/>
        <end position="36"/>
    </location>
</feature>
<organism evidence="7 8">
    <name type="scientific">Cymbomonas tetramitiformis</name>
    <dbReference type="NCBI Taxonomy" id="36881"/>
    <lineage>
        <taxon>Eukaryota</taxon>
        <taxon>Viridiplantae</taxon>
        <taxon>Chlorophyta</taxon>
        <taxon>Pyramimonadophyceae</taxon>
        <taxon>Pyramimonadales</taxon>
        <taxon>Pyramimonadaceae</taxon>
        <taxon>Cymbomonas</taxon>
    </lineage>
</organism>
<accession>A0AAE0GS44</accession>
<evidence type="ECO:0000313" key="8">
    <source>
        <dbReference type="Proteomes" id="UP001190700"/>
    </source>
</evidence>
<feature type="domain" description="RING-type" evidence="6">
    <location>
        <begin position="137"/>
        <end position="171"/>
    </location>
</feature>
<dbReference type="PROSITE" id="PS50089">
    <property type="entry name" value="ZF_RING_2"/>
    <property type="match status" value="1"/>
</dbReference>
<evidence type="ECO:0000313" key="7">
    <source>
        <dbReference type="EMBL" id="KAK3283237.1"/>
    </source>
</evidence>
<sequence>MAQAAPGGVLDEDEGSGRDNGPQRVSQQRPALNFTGSRLADDMQGRSSSLAASENHPSTSMPNAAASSTSEDDAGAPMDHMDNTLRPPHANENRGALASCIISDADKTLKRSLTNKAGGSASMSITNFQTTVTTIRCPICLDRERNTVLIPCGHLTCTLCSHQITQCPICRKDIHRSTHVYL</sequence>
<evidence type="ECO:0000256" key="1">
    <source>
        <dbReference type="ARBA" id="ARBA00022723"/>
    </source>
</evidence>
<dbReference type="Gene3D" id="3.30.40.10">
    <property type="entry name" value="Zinc/RING finger domain, C3HC4 (zinc finger)"/>
    <property type="match status" value="1"/>
</dbReference>
<reference evidence="7 8" key="1">
    <citation type="journal article" date="2015" name="Genome Biol. Evol.">
        <title>Comparative Genomics of a Bacterivorous Green Alga Reveals Evolutionary Causalities and Consequences of Phago-Mixotrophic Mode of Nutrition.</title>
        <authorList>
            <person name="Burns J.A."/>
            <person name="Paasch A."/>
            <person name="Narechania A."/>
            <person name="Kim E."/>
        </authorList>
    </citation>
    <scope>NUCLEOTIDE SEQUENCE [LARGE SCALE GENOMIC DNA]</scope>
    <source>
        <strain evidence="7 8">PLY_AMNH</strain>
    </source>
</reference>
<evidence type="ECO:0000256" key="5">
    <source>
        <dbReference type="SAM" id="MobiDB-lite"/>
    </source>
</evidence>
<proteinExistence type="predicted"/>
<dbReference type="Pfam" id="PF13920">
    <property type="entry name" value="zf-C3HC4_3"/>
    <property type="match status" value="1"/>
</dbReference>
<dbReference type="InterPro" id="IPR013083">
    <property type="entry name" value="Znf_RING/FYVE/PHD"/>
</dbReference>
<protein>
    <recommendedName>
        <fullName evidence="6">RING-type domain-containing protein</fullName>
    </recommendedName>
</protein>
<evidence type="ECO:0000256" key="4">
    <source>
        <dbReference type="PROSITE-ProRule" id="PRU00175"/>
    </source>
</evidence>
<keyword evidence="1" id="KW-0479">Metal-binding</keyword>
<evidence type="ECO:0000259" key="6">
    <source>
        <dbReference type="PROSITE" id="PS50089"/>
    </source>
</evidence>
<evidence type="ECO:0000256" key="3">
    <source>
        <dbReference type="ARBA" id="ARBA00022833"/>
    </source>
</evidence>
<dbReference type="InterPro" id="IPR051728">
    <property type="entry name" value="RING-FYVE_E3_ubiquitin-ligase"/>
</dbReference>
<dbReference type="FunFam" id="1.10.1170.10:FF:000002">
    <property type="entry name" value="Baculoviral IAP repeat containing 7"/>
    <property type="match status" value="1"/>
</dbReference>
<gene>
    <name evidence="7" type="ORF">CYMTET_9058</name>
</gene>
<evidence type="ECO:0000256" key="2">
    <source>
        <dbReference type="ARBA" id="ARBA00022771"/>
    </source>
</evidence>
<dbReference type="PANTHER" id="PTHR14879">
    <property type="entry name" value="CASPASE REGULATOR, RING FINGER DOMAIN-CONTAINING"/>
    <property type="match status" value="1"/>
</dbReference>
<dbReference type="SUPFAM" id="SSF57850">
    <property type="entry name" value="RING/U-box"/>
    <property type="match status" value="1"/>
</dbReference>
<keyword evidence="2 4" id="KW-0863">Zinc-finger</keyword>
<dbReference type="AlphaFoldDB" id="A0AAE0GS44"/>
<comment type="caution">
    <text evidence="7">The sequence shown here is derived from an EMBL/GenBank/DDBJ whole genome shotgun (WGS) entry which is preliminary data.</text>
</comment>
<name>A0AAE0GS44_9CHLO</name>